<dbReference type="CDD" id="cd18774">
    <property type="entry name" value="PDC2_HK_sensor"/>
    <property type="match status" value="1"/>
</dbReference>
<keyword evidence="1" id="KW-1133">Transmembrane helix</keyword>
<organism evidence="2">
    <name type="scientific">marine sediment metagenome</name>
    <dbReference type="NCBI Taxonomy" id="412755"/>
    <lineage>
        <taxon>unclassified sequences</taxon>
        <taxon>metagenomes</taxon>
        <taxon>ecological metagenomes</taxon>
    </lineage>
</organism>
<proteinExistence type="predicted"/>
<name>A0A0F9N2J9_9ZZZZ</name>
<dbReference type="AlphaFoldDB" id="A0A0F9N2J9"/>
<feature type="non-terminal residue" evidence="2">
    <location>
        <position position="180"/>
    </location>
</feature>
<protein>
    <recommendedName>
        <fullName evidence="3">Cache domain-containing protein</fullName>
    </recommendedName>
</protein>
<feature type="transmembrane region" description="Helical" evidence="1">
    <location>
        <begin position="7"/>
        <end position="30"/>
    </location>
</feature>
<evidence type="ECO:0008006" key="3">
    <source>
        <dbReference type="Google" id="ProtNLM"/>
    </source>
</evidence>
<evidence type="ECO:0000256" key="1">
    <source>
        <dbReference type="SAM" id="Phobius"/>
    </source>
</evidence>
<keyword evidence="1" id="KW-0472">Membrane</keyword>
<comment type="caution">
    <text evidence="2">The sequence shown here is derived from an EMBL/GenBank/DDBJ whole genome shotgun (WGS) entry which is preliminary data.</text>
</comment>
<gene>
    <name evidence="2" type="ORF">LCGC14_1082070</name>
</gene>
<accession>A0A0F9N2J9</accession>
<keyword evidence="1" id="KW-0812">Transmembrane</keyword>
<dbReference type="EMBL" id="LAZR01004743">
    <property type="protein sequence ID" value="KKN05957.1"/>
    <property type="molecule type" value="Genomic_DNA"/>
</dbReference>
<evidence type="ECO:0000313" key="2">
    <source>
        <dbReference type="EMBL" id="KKN05957.1"/>
    </source>
</evidence>
<sequence length="180" mass="19798">MSERRRVLFLIIIMSIIVLTVGGIAIAMLYRTALKEQRARLVETAQSQARLLEAVARFDAVYSQDYPGGSEAATLSQIRNARNNYIGFGETGEFTLARREGDLIVFLLSHRHHDLNKPKPVPFNSGLAEPIRLSLSGKSGTVVGLDYRGETVLAAYEPVAVLDLGIVAKIDMAEIRAPFI</sequence>
<reference evidence="2" key="1">
    <citation type="journal article" date="2015" name="Nature">
        <title>Complex archaea that bridge the gap between prokaryotes and eukaryotes.</title>
        <authorList>
            <person name="Spang A."/>
            <person name="Saw J.H."/>
            <person name="Jorgensen S.L."/>
            <person name="Zaremba-Niedzwiedzka K."/>
            <person name="Martijn J."/>
            <person name="Lind A.E."/>
            <person name="van Eijk R."/>
            <person name="Schleper C."/>
            <person name="Guy L."/>
            <person name="Ettema T.J."/>
        </authorList>
    </citation>
    <scope>NUCLEOTIDE SEQUENCE</scope>
</reference>